<keyword evidence="4" id="KW-1185">Reference proteome</keyword>
<comment type="caution">
    <text evidence="2">The sequence shown here is derived from an EMBL/GenBank/DDBJ whole genome shotgun (WGS) entry which is preliminary data.</text>
</comment>
<proteinExistence type="predicted"/>
<gene>
    <name evidence="3" type="ORF">HINF_LOCUS14249</name>
    <name evidence="2" type="ORF">HINF_LOCUS48760</name>
</gene>
<evidence type="ECO:0000313" key="3">
    <source>
        <dbReference type="EMBL" id="CAL5995797.1"/>
    </source>
</evidence>
<accession>A0AA86R2G5</accession>
<feature type="region of interest" description="Disordered" evidence="1">
    <location>
        <begin position="856"/>
        <end position="898"/>
    </location>
</feature>
<dbReference type="Proteomes" id="UP001642409">
    <property type="component" value="Unassembled WGS sequence"/>
</dbReference>
<sequence>MNTITYQQGDQENLQLPACSFVFSLSSASQINSNIKVLHIYEHATNILISSSQTVYIKYYDLRQTDSQNLSKLFFELVSLNLNELPFEEKRSVLILIVQTSLQLRKYQQAIDFVSKFESNEDRAMVYLILASQFDFSLKSRDACRCFMECVHSVRPDEDIIKQKALLASLPYNNIQFDMICVLRRFQNQTTNMIKQLYNVSISCLTELKNSAILYFIDLLFEINCQQYILDAKIIEIIHYFSMQKQFAGSADIQNELQKLQKTFVKVLTPMRTQKKIKILNLLLNTHMNNTGIIFVFIQNLILNLTNDVGNNYEIKKSLNETETIQMYNGLFQKFLYFNQNLRIPGALVITESIIMLFSALEINKGQFISCLITNFWSQNEFETIEAHQITFSQPIRFNKYLADDILHTIHLLQLYGHKKEHQELYNDFCTSLLYGFCLRSVEILQNQQQVQESQLDPGQIFGVATEIYNFSLQFAPNTTIKYLEIFLNICSEFYSGYTGSEALLFQVKTAIQDYLMLSEKYSLKYNEQIVFRLLSELSNWVEYQLYDIYFDLITQLLSLVTIDQNLAMKLFKKLAHSAIIPYSVLEQLVQSIMSIETNSLDILDQISDYLINNYLQVDIQFVSQFFFVYLNASAIQNSFNSQKLQYLLKIYVQYSNIIFGLQQYTFMGQIVASAVLFCLSSNIFDIIEQTTPFFDILQNPPSQFYFQITECIYSAGQLITSHCQDPNIDQFLIKLSDMADSQEIDSKIKKIKQITEHTPPTESVPNSRPCSGQNYQFNQQKDKCVLIKLSDLKCMPPYQDIEGIKIITEAPAIPFVFLIPHPTTKEQKKLIDLNELVDDIGNVEQLTENTLNEFVQQRPSSSHNKKPAFDTKRPMSAGSVPKVEDCDEPVISRSPRRHTQDLKKEIVEIFENWEEDGEEENLLDNLE</sequence>
<reference evidence="2" key="1">
    <citation type="submission" date="2023-06" db="EMBL/GenBank/DDBJ databases">
        <authorList>
            <person name="Kurt Z."/>
        </authorList>
    </citation>
    <scope>NUCLEOTIDE SEQUENCE</scope>
</reference>
<organism evidence="2">
    <name type="scientific">Hexamita inflata</name>
    <dbReference type="NCBI Taxonomy" id="28002"/>
    <lineage>
        <taxon>Eukaryota</taxon>
        <taxon>Metamonada</taxon>
        <taxon>Diplomonadida</taxon>
        <taxon>Hexamitidae</taxon>
        <taxon>Hexamitinae</taxon>
        <taxon>Hexamita</taxon>
    </lineage>
</organism>
<protein>
    <submittedName>
        <fullName evidence="2">Uncharacterized protein</fullName>
    </submittedName>
</protein>
<reference evidence="3 4" key="2">
    <citation type="submission" date="2024-07" db="EMBL/GenBank/DDBJ databases">
        <authorList>
            <person name="Akdeniz Z."/>
        </authorList>
    </citation>
    <scope>NUCLEOTIDE SEQUENCE [LARGE SCALE GENOMIC DNA]</scope>
</reference>
<name>A0AA86R2G5_9EUKA</name>
<evidence type="ECO:0000313" key="4">
    <source>
        <dbReference type="Proteomes" id="UP001642409"/>
    </source>
</evidence>
<dbReference type="EMBL" id="CATOUU010000937">
    <property type="protein sequence ID" value="CAI9961115.1"/>
    <property type="molecule type" value="Genomic_DNA"/>
</dbReference>
<evidence type="ECO:0000256" key="1">
    <source>
        <dbReference type="SAM" id="MobiDB-lite"/>
    </source>
</evidence>
<dbReference type="AlphaFoldDB" id="A0AA86R2G5"/>
<evidence type="ECO:0000313" key="2">
    <source>
        <dbReference type="EMBL" id="CAI9961115.1"/>
    </source>
</evidence>
<dbReference type="EMBL" id="CAXDID020000033">
    <property type="protein sequence ID" value="CAL5995797.1"/>
    <property type="molecule type" value="Genomic_DNA"/>
</dbReference>